<keyword evidence="1" id="KW-1188">Viral release from host cell</keyword>
<dbReference type="Gene3D" id="3.40.50.300">
    <property type="entry name" value="P-loop containing nucleotide triphosphate hydrolases"/>
    <property type="match status" value="1"/>
</dbReference>
<dbReference type="Proteomes" id="UP001589858">
    <property type="component" value="Unassembled WGS sequence"/>
</dbReference>
<feature type="domain" description="Terminase ATPase subunit N-terminal" evidence="3">
    <location>
        <begin position="25"/>
        <end position="75"/>
    </location>
</feature>
<dbReference type="Pfam" id="PF03237">
    <property type="entry name" value="Terminase_6N"/>
    <property type="match status" value="1"/>
</dbReference>
<evidence type="ECO:0000259" key="3">
    <source>
        <dbReference type="Pfam" id="PF06056"/>
    </source>
</evidence>
<dbReference type="EMBL" id="JBHLTM010000053">
    <property type="protein sequence ID" value="MFC0685587.1"/>
    <property type="molecule type" value="Genomic_DNA"/>
</dbReference>
<dbReference type="Gene3D" id="3.30.420.240">
    <property type="match status" value="1"/>
</dbReference>
<evidence type="ECO:0000256" key="2">
    <source>
        <dbReference type="SAM" id="MobiDB-lite"/>
    </source>
</evidence>
<sequence>MPNARPAKSAKNAATVSRQVGRALRREARSLFWRGWQLTQIEEELGVNYNTLASWSRRDGWETHPAVDIIDDRIEVKVANLLDKEPLTEGDMKRIDFLTRQLERTARIRKYNETGREGDLNPKVGNRNNDQAKAKRAEKRKNFLTLEQWQALLDDFHKRNFEYQELWWEQRAQRTRKIRKSRQVGATWYFAREALAKVAEAVLAGVGREELSLEEAPRNQIFLSASERQALKFRREIAGWVRRVTGVELKGKIITLDFAGQYPEDEDGDATGPTLDQVGFYFLSTNSATAQGESGDLYFDEYAWVHGFTELNRVASGMTTHKIYKETYFSTPSTKTHASYAWWSGEEWNAGRDRRAQKPFDISLKNLRRGAIMPDGSWQQILTIHDACKMGLAKLVDVEMQRAKYSEEAFRNLYECEDVDDSESSFPFNRIAPARVDSFYRWRDFKPALIEIPGGRPFGDLPVWIGYDPNKQGRDDAALIVLAPPEQAGKGKFRVLEKHRLNGLDFSGQAEFIKKVAQRYRVTDIAIDTTGHGLAVWEIVSKWFPMARKIEYSVAIKSALVMKGQHIFRNQRIEFDHEWTDLMAALMAIRPALTGSQKGVTYVAKRNGEIGHADVAWALLNALSNEPLDVATAGEGSGGRVVPF</sequence>
<dbReference type="RefSeq" id="WP_267221637.1">
    <property type="nucleotide sequence ID" value="NZ_JAPCWC010000011.1"/>
</dbReference>
<comment type="caution">
    <text evidence="5">The sequence shown here is derived from an EMBL/GenBank/DDBJ whole genome shotgun (WGS) entry which is preliminary data.</text>
</comment>
<accession>A0ABV6SA67</accession>
<organism evidence="5 6">
    <name type="scientific">Novosphingobium clariflavum</name>
    <dbReference type="NCBI Taxonomy" id="2029884"/>
    <lineage>
        <taxon>Bacteria</taxon>
        <taxon>Pseudomonadati</taxon>
        <taxon>Pseudomonadota</taxon>
        <taxon>Alphaproteobacteria</taxon>
        <taxon>Sphingomonadales</taxon>
        <taxon>Sphingomonadaceae</taxon>
        <taxon>Novosphingobium</taxon>
    </lineage>
</organism>
<dbReference type="Pfam" id="PF06056">
    <property type="entry name" value="Terminase_5"/>
    <property type="match status" value="1"/>
</dbReference>
<dbReference type="InterPro" id="IPR035421">
    <property type="entry name" value="Terminase_6C"/>
</dbReference>
<dbReference type="InterPro" id="IPR027417">
    <property type="entry name" value="P-loop_NTPase"/>
</dbReference>
<evidence type="ECO:0000313" key="6">
    <source>
        <dbReference type="Proteomes" id="UP001589858"/>
    </source>
</evidence>
<protein>
    <submittedName>
        <fullName evidence="5">Terminase large subunit domain-containing protein</fullName>
    </submittedName>
</protein>
<gene>
    <name evidence="5" type="ORF">ACFFF8_13355</name>
</gene>
<feature type="domain" description="Terminase large subunit gp17-like C-terminal" evidence="4">
    <location>
        <begin position="465"/>
        <end position="625"/>
    </location>
</feature>
<keyword evidence="6" id="KW-1185">Reference proteome</keyword>
<name>A0ABV6SA67_9SPHN</name>
<proteinExistence type="predicted"/>
<evidence type="ECO:0000259" key="4">
    <source>
        <dbReference type="Pfam" id="PF17289"/>
    </source>
</evidence>
<dbReference type="InterPro" id="IPR010332">
    <property type="entry name" value="ATPase_terminase-su_N"/>
</dbReference>
<dbReference type="Pfam" id="PF17289">
    <property type="entry name" value="Terminase_6C"/>
    <property type="match status" value="1"/>
</dbReference>
<evidence type="ECO:0000256" key="1">
    <source>
        <dbReference type="ARBA" id="ARBA00022612"/>
    </source>
</evidence>
<evidence type="ECO:0000313" key="5">
    <source>
        <dbReference type="EMBL" id="MFC0685587.1"/>
    </source>
</evidence>
<feature type="region of interest" description="Disordered" evidence="2">
    <location>
        <begin position="113"/>
        <end position="133"/>
    </location>
</feature>
<reference evidence="5 6" key="1">
    <citation type="submission" date="2024-09" db="EMBL/GenBank/DDBJ databases">
        <authorList>
            <person name="Sun Q."/>
            <person name="Mori K."/>
        </authorList>
    </citation>
    <scope>NUCLEOTIDE SEQUENCE [LARGE SCALE GENOMIC DNA]</scope>
    <source>
        <strain evidence="5 6">CICC 11035S</strain>
    </source>
</reference>